<organism evidence="3 4">
    <name type="scientific">Seonamhaeicola aphaedonensis</name>
    <dbReference type="NCBI Taxonomy" id="1461338"/>
    <lineage>
        <taxon>Bacteria</taxon>
        <taxon>Pseudomonadati</taxon>
        <taxon>Bacteroidota</taxon>
        <taxon>Flavobacteriia</taxon>
        <taxon>Flavobacteriales</taxon>
        <taxon>Flavobacteriaceae</taxon>
    </lineage>
</organism>
<proteinExistence type="predicted"/>
<evidence type="ECO:0000256" key="1">
    <source>
        <dbReference type="SAM" id="SignalP"/>
    </source>
</evidence>
<dbReference type="Proteomes" id="UP000256629">
    <property type="component" value="Unassembled WGS sequence"/>
</dbReference>
<dbReference type="InterPro" id="IPR028250">
    <property type="entry name" value="DsbDN"/>
</dbReference>
<gene>
    <name evidence="3" type="ORF">DFQ02_1202</name>
</gene>
<reference evidence="3 4" key="1">
    <citation type="submission" date="2018-07" db="EMBL/GenBank/DDBJ databases">
        <title>Genomic Encyclopedia of Type Strains, Phase III (KMG-III): the genomes of soil and plant-associated and newly described type strains.</title>
        <authorList>
            <person name="Whitman W."/>
        </authorList>
    </citation>
    <scope>NUCLEOTIDE SEQUENCE [LARGE SCALE GENOMIC DNA]</scope>
    <source>
        <strain evidence="3 4">CECT 8487</strain>
    </source>
</reference>
<keyword evidence="1" id="KW-0732">Signal</keyword>
<dbReference type="OrthoDB" id="767251at2"/>
<evidence type="ECO:0000259" key="2">
    <source>
        <dbReference type="Pfam" id="PF11412"/>
    </source>
</evidence>
<dbReference type="EMBL" id="QRDX01000020">
    <property type="protein sequence ID" value="RED44159.1"/>
    <property type="molecule type" value="Genomic_DNA"/>
</dbReference>
<dbReference type="Gene3D" id="2.60.40.1250">
    <property type="entry name" value="Thiol:disulfide interchange protein DsbD, N-terminal domain"/>
    <property type="match status" value="1"/>
</dbReference>
<comment type="caution">
    <text evidence="3">The sequence shown here is derived from an EMBL/GenBank/DDBJ whole genome shotgun (WGS) entry which is preliminary data.</text>
</comment>
<dbReference type="InterPro" id="IPR036929">
    <property type="entry name" value="DsbDN_sf"/>
</dbReference>
<evidence type="ECO:0000313" key="4">
    <source>
        <dbReference type="Proteomes" id="UP000256629"/>
    </source>
</evidence>
<feature type="chain" id="PRO_5017682305" evidence="1">
    <location>
        <begin position="18"/>
        <end position="148"/>
    </location>
</feature>
<name>A0A3D9H3U4_9FLAO</name>
<dbReference type="Pfam" id="PF11412">
    <property type="entry name" value="DsbD_N"/>
    <property type="match status" value="1"/>
</dbReference>
<feature type="domain" description="Thiol:disulfide interchange protein DsbD N-terminal" evidence="2">
    <location>
        <begin position="33"/>
        <end position="140"/>
    </location>
</feature>
<protein>
    <submittedName>
        <fullName evidence="3">Thiol:disulfide interchange protein DsbD</fullName>
    </submittedName>
</protein>
<keyword evidence="4" id="KW-1185">Reference proteome</keyword>
<accession>A0A3D9H3U4</accession>
<evidence type="ECO:0000313" key="3">
    <source>
        <dbReference type="EMBL" id="RED44159.1"/>
    </source>
</evidence>
<dbReference type="AlphaFoldDB" id="A0A3D9H3U4"/>
<sequence>MKNIFALLFLLTTVSHSQSNNPISWTTNTDKISDKEYDLIIVATLEPSYHLYSQTVPNNGPIPTVFNFKKSKNYKLIGNVKEPIGQTTFDPVFGMEIKFFDDTAIFKQRIKIIGKKRFKIIGEITFMTCNDKNCIRGTKTIEFIIRKL</sequence>
<feature type="signal peptide" evidence="1">
    <location>
        <begin position="1"/>
        <end position="17"/>
    </location>
</feature>
<dbReference type="RefSeq" id="WP_116525232.1">
    <property type="nucleotide sequence ID" value="NZ_QRDX01000020.1"/>
</dbReference>